<evidence type="ECO:0000256" key="4">
    <source>
        <dbReference type="ARBA" id="ARBA00022603"/>
    </source>
</evidence>
<dbReference type="NCBIfam" id="TIGR00589">
    <property type="entry name" value="ogt"/>
    <property type="match status" value="1"/>
</dbReference>
<proteinExistence type="inferred from homology"/>
<evidence type="ECO:0000313" key="10">
    <source>
        <dbReference type="EMBL" id="HGE77501.1"/>
    </source>
</evidence>
<sequence length="140" mass="15729">MEILLPQFLMTGIKKNYPFILQGSNKIIDKIIKDINLYLNGKSVRFTLDRLDLSRLGRFQLKVLLETRKIPRGSVRTYGEIAKRLKNPRGARAVGQALAKNPFPIIIPCHRVIGAHRTPGGFGGGIELKRRLLSIDGVEL</sequence>
<reference evidence="10" key="1">
    <citation type="journal article" date="2020" name="mSystems">
        <title>Genome- and Community-Level Interaction Insights into Carbon Utilization and Element Cycling Functions of Hydrothermarchaeota in Hydrothermal Sediment.</title>
        <authorList>
            <person name="Zhou Z."/>
            <person name="Liu Y."/>
            <person name="Xu W."/>
            <person name="Pan J."/>
            <person name="Luo Z.H."/>
            <person name="Li M."/>
        </authorList>
    </citation>
    <scope>NUCLEOTIDE SEQUENCE [LARGE SCALE GENOMIC DNA]</scope>
    <source>
        <strain evidence="10">SpSt-961</strain>
    </source>
</reference>
<evidence type="ECO:0000256" key="2">
    <source>
        <dbReference type="ARBA" id="ARBA00008711"/>
    </source>
</evidence>
<dbReference type="PROSITE" id="PS00374">
    <property type="entry name" value="MGMT"/>
    <property type="match status" value="1"/>
</dbReference>
<evidence type="ECO:0000256" key="5">
    <source>
        <dbReference type="ARBA" id="ARBA00022679"/>
    </source>
</evidence>
<evidence type="ECO:0000256" key="7">
    <source>
        <dbReference type="ARBA" id="ARBA00023204"/>
    </source>
</evidence>
<dbReference type="GO" id="GO:0032259">
    <property type="term" value="P:methylation"/>
    <property type="evidence" value="ECO:0007669"/>
    <property type="project" value="UniProtKB-KW"/>
</dbReference>
<keyword evidence="5" id="KW-0808">Transferase</keyword>
<dbReference type="InterPro" id="IPR001497">
    <property type="entry name" value="MethylDNA_cys_MeTrfase_AS"/>
</dbReference>
<dbReference type="InterPro" id="IPR036217">
    <property type="entry name" value="MethylDNA_cys_MeTrfase_DNAb"/>
</dbReference>
<evidence type="ECO:0000256" key="1">
    <source>
        <dbReference type="ARBA" id="ARBA00001286"/>
    </source>
</evidence>
<comment type="caution">
    <text evidence="10">The sequence shown here is derived from an EMBL/GenBank/DDBJ whole genome shotgun (WGS) entry which is preliminary data.</text>
</comment>
<organism evidence="10">
    <name type="scientific">candidate division WOR-3 bacterium</name>
    <dbReference type="NCBI Taxonomy" id="2052148"/>
    <lineage>
        <taxon>Bacteria</taxon>
        <taxon>Bacteria division WOR-3</taxon>
    </lineage>
</organism>
<dbReference type="AlphaFoldDB" id="A0A7V3VT97"/>
<dbReference type="InterPro" id="IPR036388">
    <property type="entry name" value="WH-like_DNA-bd_sf"/>
</dbReference>
<name>A0A7V3VT97_UNCW3</name>
<comment type="catalytic activity">
    <reaction evidence="8">
        <text>a 6-O-methyl-2'-deoxyguanosine in DNA + L-cysteinyl-[protein] = S-methyl-L-cysteinyl-[protein] + a 2'-deoxyguanosine in DNA</text>
        <dbReference type="Rhea" id="RHEA:24000"/>
        <dbReference type="Rhea" id="RHEA-COMP:10131"/>
        <dbReference type="Rhea" id="RHEA-COMP:10132"/>
        <dbReference type="Rhea" id="RHEA-COMP:11367"/>
        <dbReference type="Rhea" id="RHEA-COMP:11368"/>
        <dbReference type="ChEBI" id="CHEBI:29950"/>
        <dbReference type="ChEBI" id="CHEBI:82612"/>
        <dbReference type="ChEBI" id="CHEBI:85445"/>
        <dbReference type="ChEBI" id="CHEBI:85448"/>
        <dbReference type="EC" id="2.1.1.63"/>
    </reaction>
</comment>
<dbReference type="Pfam" id="PF01035">
    <property type="entry name" value="DNA_binding_1"/>
    <property type="match status" value="1"/>
</dbReference>
<dbReference type="PANTHER" id="PTHR10815:SF13">
    <property type="entry name" value="METHYLATED-DNA--PROTEIN-CYSTEINE METHYLTRANSFERASE"/>
    <property type="match status" value="1"/>
</dbReference>
<feature type="domain" description="Methylated-DNA-[protein]-cysteine S-methyltransferase DNA binding" evidence="9">
    <location>
        <begin position="59"/>
        <end position="138"/>
    </location>
</feature>
<accession>A0A7V3VT97</accession>
<dbReference type="GO" id="GO:0006281">
    <property type="term" value="P:DNA repair"/>
    <property type="evidence" value="ECO:0007669"/>
    <property type="project" value="UniProtKB-KW"/>
</dbReference>
<evidence type="ECO:0000259" key="9">
    <source>
        <dbReference type="Pfam" id="PF01035"/>
    </source>
</evidence>
<gene>
    <name evidence="10" type="ORF">ENX68_00680</name>
</gene>
<comment type="catalytic activity">
    <reaction evidence="1">
        <text>a 4-O-methyl-thymidine in DNA + L-cysteinyl-[protein] = a thymidine in DNA + S-methyl-L-cysteinyl-[protein]</text>
        <dbReference type="Rhea" id="RHEA:53428"/>
        <dbReference type="Rhea" id="RHEA-COMP:10131"/>
        <dbReference type="Rhea" id="RHEA-COMP:10132"/>
        <dbReference type="Rhea" id="RHEA-COMP:13555"/>
        <dbReference type="Rhea" id="RHEA-COMP:13556"/>
        <dbReference type="ChEBI" id="CHEBI:29950"/>
        <dbReference type="ChEBI" id="CHEBI:82612"/>
        <dbReference type="ChEBI" id="CHEBI:137386"/>
        <dbReference type="ChEBI" id="CHEBI:137387"/>
        <dbReference type="EC" id="2.1.1.63"/>
    </reaction>
</comment>
<dbReference type="EMBL" id="DTOZ01000025">
    <property type="protein sequence ID" value="HGE77501.1"/>
    <property type="molecule type" value="Genomic_DNA"/>
</dbReference>
<dbReference type="EC" id="2.1.1.63" evidence="3"/>
<dbReference type="SUPFAM" id="SSF46767">
    <property type="entry name" value="Methylated DNA-protein cysteine methyltransferase, C-terminal domain"/>
    <property type="match status" value="1"/>
</dbReference>
<evidence type="ECO:0000256" key="8">
    <source>
        <dbReference type="ARBA" id="ARBA00049348"/>
    </source>
</evidence>
<dbReference type="FunFam" id="1.10.10.10:FF:000214">
    <property type="entry name" value="Methylated-DNA--protein-cysteine methyltransferase"/>
    <property type="match status" value="1"/>
</dbReference>
<comment type="similarity">
    <text evidence="2">Belongs to the MGMT family.</text>
</comment>
<evidence type="ECO:0000256" key="6">
    <source>
        <dbReference type="ARBA" id="ARBA00022763"/>
    </source>
</evidence>
<dbReference type="InterPro" id="IPR014048">
    <property type="entry name" value="MethylDNA_cys_MeTrfase_DNA-bd"/>
</dbReference>
<keyword evidence="6" id="KW-0227">DNA damage</keyword>
<dbReference type="CDD" id="cd06445">
    <property type="entry name" value="ATase"/>
    <property type="match status" value="1"/>
</dbReference>
<dbReference type="PANTHER" id="PTHR10815">
    <property type="entry name" value="METHYLATED-DNA--PROTEIN-CYSTEINE METHYLTRANSFERASE"/>
    <property type="match status" value="1"/>
</dbReference>
<keyword evidence="4" id="KW-0489">Methyltransferase</keyword>
<keyword evidence="7" id="KW-0234">DNA repair</keyword>
<dbReference type="Gene3D" id="1.10.10.10">
    <property type="entry name" value="Winged helix-like DNA-binding domain superfamily/Winged helix DNA-binding domain"/>
    <property type="match status" value="1"/>
</dbReference>
<protein>
    <recommendedName>
        <fullName evidence="3">methylated-DNA--[protein]-cysteine S-methyltransferase</fullName>
        <ecNumber evidence="3">2.1.1.63</ecNumber>
    </recommendedName>
</protein>
<dbReference type="GO" id="GO:0003908">
    <property type="term" value="F:methylated-DNA-[protein]-cysteine S-methyltransferase activity"/>
    <property type="evidence" value="ECO:0007669"/>
    <property type="project" value="UniProtKB-EC"/>
</dbReference>
<evidence type="ECO:0000256" key="3">
    <source>
        <dbReference type="ARBA" id="ARBA00011918"/>
    </source>
</evidence>